<dbReference type="Pfam" id="PF00535">
    <property type="entry name" value="Glycos_transf_2"/>
    <property type="match status" value="1"/>
</dbReference>
<dbReference type="InterPro" id="IPR011990">
    <property type="entry name" value="TPR-like_helical_dom_sf"/>
</dbReference>
<dbReference type="InterPro" id="IPR029044">
    <property type="entry name" value="Nucleotide-diphossugar_trans"/>
</dbReference>
<protein>
    <submittedName>
        <fullName evidence="3">Glycosyl transferase family 2</fullName>
    </submittedName>
</protein>
<dbReference type="Gene3D" id="3.90.550.10">
    <property type="entry name" value="Spore Coat Polysaccharide Biosynthesis Protein SpsA, Chain A"/>
    <property type="match status" value="1"/>
</dbReference>
<gene>
    <name evidence="3" type="ORF">SAMN04488068_1804</name>
</gene>
<proteinExistence type="inferred from homology"/>
<reference evidence="3 4" key="1">
    <citation type="submission" date="2016-11" db="EMBL/GenBank/DDBJ databases">
        <authorList>
            <person name="Jaros S."/>
            <person name="Januszkiewicz K."/>
            <person name="Wedrychowicz H."/>
        </authorList>
    </citation>
    <scope>NUCLEOTIDE SEQUENCE [LARGE SCALE GENOMIC DNA]</scope>
    <source>
        <strain evidence="3 4">CGMCC 1.7049</strain>
    </source>
</reference>
<name>A0A1M5NDW6_9GAMM</name>
<evidence type="ECO:0000256" key="1">
    <source>
        <dbReference type="ARBA" id="ARBA00038494"/>
    </source>
</evidence>
<comment type="similarity">
    <text evidence="1">Belongs to the glycosyltransferase 2 family. WaaE/KdtX subfamily.</text>
</comment>
<keyword evidence="4" id="KW-1185">Reference proteome</keyword>
<evidence type="ECO:0000259" key="2">
    <source>
        <dbReference type="Pfam" id="PF00535"/>
    </source>
</evidence>
<sequence>MSTVCLCMIVKNEAHIIQRCLDSVRPFIDHWLIVDTGSTDGTQQLVRQHLRDLPGELFERPWKNFGHNRTEALELARGRADYLFVIDADEVLQLPADYRRPPLQAEAYALDVHFGGINYGRVCLLQSRLPWRYVGVLHEYPDCGHTVERPLLPGPTVQVYTDGGRSQIDTATKYARDADVLEAALRDEPDNVRYVFYLAQSYRDSDQADKALQAYERRAAMGGWIEEVWYSLYSAARLAEALGHDAADVIHRYLQAYECRPQRAEALSALARYLRLQQQYALGRLFAERAMNTPMTDDILFVDRADYLWRAADEYAVCSYWTGDYDDTRRVCERLLADPQLPPSERPRVEANLQFAQDALRSV</sequence>
<accession>A0A1M5NDW6</accession>
<dbReference type="SUPFAM" id="SSF48452">
    <property type="entry name" value="TPR-like"/>
    <property type="match status" value="1"/>
</dbReference>
<dbReference type="PANTHER" id="PTHR43630:SF2">
    <property type="entry name" value="GLYCOSYLTRANSFERASE"/>
    <property type="match status" value="1"/>
</dbReference>
<dbReference type="EMBL" id="FQWZ01000003">
    <property type="protein sequence ID" value="SHG87710.1"/>
    <property type="molecule type" value="Genomic_DNA"/>
</dbReference>
<keyword evidence="3" id="KW-0808">Transferase</keyword>
<evidence type="ECO:0000313" key="4">
    <source>
        <dbReference type="Proteomes" id="UP000199758"/>
    </source>
</evidence>
<dbReference type="Proteomes" id="UP000199758">
    <property type="component" value="Unassembled WGS sequence"/>
</dbReference>
<evidence type="ECO:0000313" key="3">
    <source>
        <dbReference type="EMBL" id="SHG87710.1"/>
    </source>
</evidence>
<dbReference type="SUPFAM" id="SSF53448">
    <property type="entry name" value="Nucleotide-diphospho-sugar transferases"/>
    <property type="match status" value="1"/>
</dbReference>
<feature type="domain" description="Glycosyltransferase 2-like" evidence="2">
    <location>
        <begin position="6"/>
        <end position="92"/>
    </location>
</feature>
<dbReference type="GO" id="GO:0016740">
    <property type="term" value="F:transferase activity"/>
    <property type="evidence" value="ECO:0007669"/>
    <property type="project" value="UniProtKB-KW"/>
</dbReference>
<dbReference type="STRING" id="490188.SAMN04488068_1804"/>
<organism evidence="3 4">
    <name type="scientific">Hydrocarboniphaga daqingensis</name>
    <dbReference type="NCBI Taxonomy" id="490188"/>
    <lineage>
        <taxon>Bacteria</taxon>
        <taxon>Pseudomonadati</taxon>
        <taxon>Pseudomonadota</taxon>
        <taxon>Gammaproteobacteria</taxon>
        <taxon>Nevskiales</taxon>
        <taxon>Nevskiaceae</taxon>
        <taxon>Hydrocarboniphaga</taxon>
    </lineage>
</organism>
<dbReference type="RefSeq" id="WP_072896600.1">
    <property type="nucleotide sequence ID" value="NZ_FQWZ01000003.1"/>
</dbReference>
<dbReference type="AlphaFoldDB" id="A0A1M5NDW6"/>
<dbReference type="Gene3D" id="1.25.40.10">
    <property type="entry name" value="Tetratricopeptide repeat domain"/>
    <property type="match status" value="1"/>
</dbReference>
<dbReference type="InterPro" id="IPR001173">
    <property type="entry name" value="Glyco_trans_2-like"/>
</dbReference>
<dbReference type="PANTHER" id="PTHR43630">
    <property type="entry name" value="POLY-BETA-1,6-N-ACETYL-D-GLUCOSAMINE SYNTHASE"/>
    <property type="match status" value="1"/>
</dbReference>